<name>A0A0B3Y5V8_9ALTE</name>
<dbReference type="PANTHER" id="PTHR38780:SF1">
    <property type="entry name" value="PROTEIN TUSC"/>
    <property type="match status" value="1"/>
</dbReference>
<dbReference type="InterPro" id="IPR017462">
    <property type="entry name" value="Sulphur_relay_TusC/DsrF"/>
</dbReference>
<comment type="caution">
    <text evidence="2">The sequence shown here is derived from an EMBL/GenBank/DDBJ whole genome shotgun (WGS) entry which is preliminary data.</text>
</comment>
<dbReference type="RefSeq" id="WP_039220880.1">
    <property type="nucleotide sequence ID" value="NZ_JWLW01000018.1"/>
</dbReference>
<sequence>MAQLLIRFTQSPFSNAKSQDGLDFALAATNYGHEVKVLFESQGVLQLVKAASTKGLKNHTKRLASMPFFDIEECFVCKASADTYDIDQVLSNNSLVDELDCEWITPEEKVTLIQSVDHVVTF</sequence>
<dbReference type="PANTHER" id="PTHR38780">
    <property type="entry name" value="PROTEIN TUSC"/>
    <property type="match status" value="1"/>
</dbReference>
<gene>
    <name evidence="2" type="ORF">RJ41_11735</name>
</gene>
<dbReference type="Proteomes" id="UP000031197">
    <property type="component" value="Unassembled WGS sequence"/>
</dbReference>
<organism evidence="2 3">
    <name type="scientific">Alteromonas marina</name>
    <dbReference type="NCBI Taxonomy" id="203795"/>
    <lineage>
        <taxon>Bacteria</taxon>
        <taxon>Pseudomonadati</taxon>
        <taxon>Pseudomonadota</taxon>
        <taxon>Gammaproteobacteria</taxon>
        <taxon>Alteromonadales</taxon>
        <taxon>Alteromonadaceae</taxon>
        <taxon>Alteromonas/Salinimonas group</taxon>
        <taxon>Alteromonas</taxon>
    </lineage>
</organism>
<dbReference type="SUPFAM" id="SSF75169">
    <property type="entry name" value="DsrEFH-like"/>
    <property type="match status" value="1"/>
</dbReference>
<dbReference type="Gene3D" id="3.40.1260.10">
    <property type="entry name" value="DsrEFH-like"/>
    <property type="match status" value="1"/>
</dbReference>
<evidence type="ECO:0000313" key="3">
    <source>
        <dbReference type="Proteomes" id="UP000031197"/>
    </source>
</evidence>
<proteinExistence type="inferred from homology"/>
<evidence type="ECO:0000256" key="1">
    <source>
        <dbReference type="ARBA" id="ARBA00005996"/>
    </source>
</evidence>
<dbReference type="AlphaFoldDB" id="A0A0B3Y5V8"/>
<dbReference type="InterPro" id="IPR027396">
    <property type="entry name" value="DsrEFH-like"/>
</dbReference>
<evidence type="ECO:0000313" key="2">
    <source>
        <dbReference type="EMBL" id="KHT52031.1"/>
    </source>
</evidence>
<keyword evidence="3" id="KW-1185">Reference proteome</keyword>
<dbReference type="EMBL" id="JWLW01000018">
    <property type="protein sequence ID" value="KHT52031.1"/>
    <property type="molecule type" value="Genomic_DNA"/>
</dbReference>
<accession>A0A0B3Y5V8</accession>
<dbReference type="Pfam" id="PF02635">
    <property type="entry name" value="DsrE"/>
    <property type="match status" value="1"/>
</dbReference>
<dbReference type="OrthoDB" id="9789418at2"/>
<reference evidence="2 3" key="1">
    <citation type="submission" date="2014-12" db="EMBL/GenBank/DDBJ databases">
        <title>Genome sequencing of Alteromonas marina AD001.</title>
        <authorList>
            <person name="Adrian T.G.S."/>
            <person name="Chan K.G."/>
        </authorList>
    </citation>
    <scope>NUCLEOTIDE SEQUENCE [LARGE SCALE GENOMIC DNA]</scope>
    <source>
        <strain evidence="2 3">AD001</strain>
    </source>
</reference>
<protein>
    <submittedName>
        <fullName evidence="2">Sulfur reduction protein DsrE</fullName>
    </submittedName>
</protein>
<dbReference type="InterPro" id="IPR003787">
    <property type="entry name" value="Sulphur_relay_DsrE/F-like"/>
</dbReference>
<comment type="similarity">
    <text evidence="1">Belongs to the DsrF/TusC family.</text>
</comment>